<name>A0A8K0V5B6_9ENTR</name>
<protein>
    <submittedName>
        <fullName evidence="1">Uncharacterized protein</fullName>
    </submittedName>
</protein>
<comment type="caution">
    <text evidence="1">The sequence shown here is derived from an EMBL/GenBank/DDBJ whole genome shotgun (WGS) entry which is preliminary data.</text>
</comment>
<reference evidence="1" key="1">
    <citation type="submission" date="2021-01" db="EMBL/GenBank/DDBJ databases">
        <title>Intestinitalea alba gen. nov., sp. nov., a novel genus of the family Enterobacteriaceae, isolated from the gut of the plastic-eating mealworm Tenebrio molitor L.</title>
        <authorList>
            <person name="Yang Y."/>
        </authorList>
    </citation>
    <scope>NUCLEOTIDE SEQUENCE</scope>
    <source>
        <strain evidence="1">BIT-L3</strain>
    </source>
</reference>
<dbReference type="InterPro" id="IPR045664">
    <property type="entry name" value="DUF6387"/>
</dbReference>
<gene>
    <name evidence="1" type="ORF">JJB97_08655</name>
</gene>
<dbReference type="Pfam" id="PF19924">
    <property type="entry name" value="DUF6387"/>
    <property type="match status" value="1"/>
</dbReference>
<dbReference type="EMBL" id="JAEPBH010000018">
    <property type="protein sequence ID" value="MBK4715400.1"/>
    <property type="molecule type" value="Genomic_DNA"/>
</dbReference>
<evidence type="ECO:0000313" key="2">
    <source>
        <dbReference type="Proteomes" id="UP000659047"/>
    </source>
</evidence>
<dbReference type="Proteomes" id="UP000659047">
    <property type="component" value="Unassembled WGS sequence"/>
</dbReference>
<accession>A0A8K0V5B6</accession>
<organism evidence="1 2">
    <name type="scientific">Tenebrionibacter intestinalis</name>
    <dbReference type="NCBI Taxonomy" id="2799638"/>
    <lineage>
        <taxon>Bacteria</taxon>
        <taxon>Pseudomonadati</taxon>
        <taxon>Pseudomonadota</taxon>
        <taxon>Gammaproteobacteria</taxon>
        <taxon>Enterobacterales</taxon>
        <taxon>Enterobacteriaceae</taxon>
        <taxon>Tenebrionibacter/Tenebrionicola group</taxon>
        <taxon>Tenebrionibacter</taxon>
    </lineage>
</organism>
<proteinExistence type="predicted"/>
<dbReference type="RefSeq" id="WP_238713628.1">
    <property type="nucleotide sequence ID" value="NZ_JAEPBH010000018.1"/>
</dbReference>
<sequence>MSKRIKSKRDLPKEFDLKKYEKLESLSDKDLFRQLYWRMDWKDKNCGEELATYFLEYGCEVPLFDHDPFGEIKVEPSDGYYEQFKGGREFVEKYQRHTKNKNRLSVGYGIGVLSRMEVMHFSQGVDCKGDRKGKPFYIPDEEVSELLKDDITNHGKLVSYASDPVSLIMEGGSLYISLDLNVPDEILISDMKNLLPKWRGELGIEAEEIKINNSWPVIRKKIIEYNVLPYIDLHSWANIKAVSIPGGVLAVSLFPDGDKEQFAIAQTIRPFIDRLMTYESLEKIKREISK</sequence>
<evidence type="ECO:0000313" key="1">
    <source>
        <dbReference type="EMBL" id="MBK4715400.1"/>
    </source>
</evidence>
<dbReference type="AlphaFoldDB" id="A0A8K0V5B6"/>
<keyword evidence="2" id="KW-1185">Reference proteome</keyword>